<dbReference type="Pfam" id="PF00258">
    <property type="entry name" value="Flavodoxin_1"/>
    <property type="match status" value="1"/>
</dbReference>
<organism evidence="5 6">
    <name type="scientific">Neptunicella marina</name>
    <dbReference type="NCBI Taxonomy" id="2125989"/>
    <lineage>
        <taxon>Bacteria</taxon>
        <taxon>Pseudomonadati</taxon>
        <taxon>Pseudomonadota</taxon>
        <taxon>Gammaproteobacteria</taxon>
        <taxon>Alteromonadales</taxon>
        <taxon>Alteromonadaceae</taxon>
        <taxon>Neptunicella</taxon>
    </lineage>
</organism>
<dbReference type="Gene3D" id="3.40.50.360">
    <property type="match status" value="1"/>
</dbReference>
<proteinExistence type="predicted"/>
<dbReference type="NCBIfam" id="NF005989">
    <property type="entry name" value="PRK08105.1"/>
    <property type="match status" value="1"/>
</dbReference>
<dbReference type="GO" id="GO:0050660">
    <property type="term" value="F:flavin adenine dinucleotide binding"/>
    <property type="evidence" value="ECO:0007669"/>
    <property type="project" value="TreeGrafter"/>
</dbReference>
<dbReference type="GO" id="GO:0016491">
    <property type="term" value="F:oxidoreductase activity"/>
    <property type="evidence" value="ECO:0007669"/>
    <property type="project" value="TreeGrafter"/>
</dbReference>
<evidence type="ECO:0000313" key="6">
    <source>
        <dbReference type="Proteomes" id="UP000601768"/>
    </source>
</evidence>
<evidence type="ECO:0000256" key="2">
    <source>
        <dbReference type="ARBA" id="ARBA00022630"/>
    </source>
</evidence>
<name>A0A8J6IS77_9ALTE</name>
<evidence type="ECO:0000313" key="5">
    <source>
        <dbReference type="EMBL" id="MBC3764897.1"/>
    </source>
</evidence>
<dbReference type="AlphaFoldDB" id="A0A8J6IS77"/>
<protein>
    <submittedName>
        <fullName evidence="5">Flavodoxin</fullName>
    </submittedName>
</protein>
<dbReference type="SUPFAM" id="SSF52218">
    <property type="entry name" value="Flavoproteins"/>
    <property type="match status" value="1"/>
</dbReference>
<keyword evidence="3" id="KW-0288">FMN</keyword>
<evidence type="ECO:0000256" key="3">
    <source>
        <dbReference type="ARBA" id="ARBA00022643"/>
    </source>
</evidence>
<comment type="caution">
    <text evidence="5">The sequence shown here is derived from an EMBL/GenBank/DDBJ whole genome shotgun (WGS) entry which is preliminary data.</text>
</comment>
<keyword evidence="2" id="KW-0285">Flavoprotein</keyword>
<evidence type="ECO:0000259" key="4">
    <source>
        <dbReference type="PROSITE" id="PS50902"/>
    </source>
</evidence>
<dbReference type="EMBL" id="JACNEP010000002">
    <property type="protein sequence ID" value="MBC3764897.1"/>
    <property type="molecule type" value="Genomic_DNA"/>
</dbReference>
<reference evidence="5" key="2">
    <citation type="submission" date="2020-08" db="EMBL/GenBank/DDBJ databases">
        <authorList>
            <person name="Lai Q."/>
        </authorList>
    </citation>
    <scope>NUCLEOTIDE SEQUENCE</scope>
    <source>
        <strain evidence="5">S27-2</strain>
    </source>
</reference>
<dbReference type="RefSeq" id="WP_186505367.1">
    <property type="nucleotide sequence ID" value="NZ_JACNEP010000002.1"/>
</dbReference>
<dbReference type="GO" id="GO:0010181">
    <property type="term" value="F:FMN binding"/>
    <property type="evidence" value="ECO:0007669"/>
    <property type="project" value="InterPro"/>
</dbReference>
<reference evidence="5" key="1">
    <citation type="journal article" date="2018" name="Int. J. Syst. Evol. Microbiol.">
        <title>Neptunicella marina gen. nov., sp. nov., isolated from surface seawater.</title>
        <authorList>
            <person name="Liu X."/>
            <person name="Lai Q."/>
            <person name="Du Y."/>
            <person name="Zhang X."/>
            <person name="Liu Z."/>
            <person name="Sun F."/>
            <person name="Shao Z."/>
        </authorList>
    </citation>
    <scope>NUCLEOTIDE SEQUENCE</scope>
    <source>
        <strain evidence="5">S27-2</strain>
    </source>
</reference>
<feature type="domain" description="Flavodoxin-like" evidence="4">
    <location>
        <begin position="4"/>
        <end position="144"/>
    </location>
</feature>
<evidence type="ECO:0000256" key="1">
    <source>
        <dbReference type="ARBA" id="ARBA00001917"/>
    </source>
</evidence>
<dbReference type="InterPro" id="IPR008254">
    <property type="entry name" value="Flavodoxin/NO_synth"/>
</dbReference>
<dbReference type="Proteomes" id="UP000601768">
    <property type="component" value="Unassembled WGS sequence"/>
</dbReference>
<dbReference type="GO" id="GO:0005829">
    <property type="term" value="C:cytosol"/>
    <property type="evidence" value="ECO:0007669"/>
    <property type="project" value="TreeGrafter"/>
</dbReference>
<dbReference type="PANTHER" id="PTHR19384:SF128">
    <property type="entry name" value="NADPH OXIDOREDUCTASE A"/>
    <property type="match status" value="1"/>
</dbReference>
<gene>
    <name evidence="5" type="ORF">H8B19_03350</name>
</gene>
<comment type="cofactor">
    <cofactor evidence="1">
        <name>FMN</name>
        <dbReference type="ChEBI" id="CHEBI:58210"/>
    </cofactor>
</comment>
<dbReference type="InterPro" id="IPR029039">
    <property type="entry name" value="Flavoprotein-like_sf"/>
</dbReference>
<keyword evidence="6" id="KW-1185">Reference proteome</keyword>
<dbReference type="PROSITE" id="PS50902">
    <property type="entry name" value="FLAVODOXIN_LIKE"/>
    <property type="match status" value="1"/>
</dbReference>
<accession>A0A8J6IS77</accession>
<sequence>MLKINIFIGTVYGNATFVAEQVLELLQMLGHQAQICQTPKVEQVTDCDAVLFISSTTGQGDIPPELEQFYLQLNDQFPLLDKKPFGVIALGDSSYGETYCGAGRKLFELLQELQGKAVKPLLEIDACETLEPEKVAIPWVKEWLARV</sequence>
<dbReference type="PANTHER" id="PTHR19384">
    <property type="entry name" value="NITRIC OXIDE SYNTHASE-RELATED"/>
    <property type="match status" value="1"/>
</dbReference>